<evidence type="ECO:0000313" key="1">
    <source>
        <dbReference type="EMBL" id="KIM89838.1"/>
    </source>
</evidence>
<organism evidence="1 2">
    <name type="scientific">Piloderma croceum (strain F 1598)</name>
    <dbReference type="NCBI Taxonomy" id="765440"/>
    <lineage>
        <taxon>Eukaryota</taxon>
        <taxon>Fungi</taxon>
        <taxon>Dikarya</taxon>
        <taxon>Basidiomycota</taxon>
        <taxon>Agaricomycotina</taxon>
        <taxon>Agaricomycetes</taxon>
        <taxon>Agaricomycetidae</taxon>
        <taxon>Atheliales</taxon>
        <taxon>Atheliaceae</taxon>
        <taxon>Piloderma</taxon>
    </lineage>
</organism>
<proteinExistence type="predicted"/>
<dbReference type="Proteomes" id="UP000054166">
    <property type="component" value="Unassembled WGS sequence"/>
</dbReference>
<reference evidence="2" key="2">
    <citation type="submission" date="2015-01" db="EMBL/GenBank/DDBJ databases">
        <title>Evolutionary Origins and Diversification of the Mycorrhizal Mutualists.</title>
        <authorList>
            <consortium name="DOE Joint Genome Institute"/>
            <consortium name="Mycorrhizal Genomics Consortium"/>
            <person name="Kohler A."/>
            <person name="Kuo A."/>
            <person name="Nagy L.G."/>
            <person name="Floudas D."/>
            <person name="Copeland A."/>
            <person name="Barry K.W."/>
            <person name="Cichocki N."/>
            <person name="Veneault-Fourrey C."/>
            <person name="LaButti K."/>
            <person name="Lindquist E.A."/>
            <person name="Lipzen A."/>
            <person name="Lundell T."/>
            <person name="Morin E."/>
            <person name="Murat C."/>
            <person name="Riley R."/>
            <person name="Ohm R."/>
            <person name="Sun H."/>
            <person name="Tunlid A."/>
            <person name="Henrissat B."/>
            <person name="Grigoriev I.V."/>
            <person name="Hibbett D.S."/>
            <person name="Martin F."/>
        </authorList>
    </citation>
    <scope>NUCLEOTIDE SEQUENCE [LARGE SCALE GENOMIC DNA]</scope>
    <source>
        <strain evidence="2">F 1598</strain>
    </source>
</reference>
<reference evidence="1 2" key="1">
    <citation type="submission" date="2014-04" db="EMBL/GenBank/DDBJ databases">
        <authorList>
            <consortium name="DOE Joint Genome Institute"/>
            <person name="Kuo A."/>
            <person name="Tarkka M."/>
            <person name="Buscot F."/>
            <person name="Kohler A."/>
            <person name="Nagy L.G."/>
            <person name="Floudas D."/>
            <person name="Copeland A."/>
            <person name="Barry K.W."/>
            <person name="Cichocki N."/>
            <person name="Veneault-Fourrey C."/>
            <person name="LaButti K."/>
            <person name="Lindquist E.A."/>
            <person name="Lipzen A."/>
            <person name="Lundell T."/>
            <person name="Morin E."/>
            <person name="Murat C."/>
            <person name="Sun H."/>
            <person name="Tunlid A."/>
            <person name="Henrissat B."/>
            <person name="Grigoriev I.V."/>
            <person name="Hibbett D.S."/>
            <person name="Martin F."/>
            <person name="Nordberg H.P."/>
            <person name="Cantor M.N."/>
            <person name="Hua S.X."/>
        </authorList>
    </citation>
    <scope>NUCLEOTIDE SEQUENCE [LARGE SCALE GENOMIC DNA]</scope>
    <source>
        <strain evidence="1 2">F 1598</strain>
    </source>
</reference>
<dbReference type="HOGENOM" id="CLU_1627705_0_0_1"/>
<gene>
    <name evidence="1" type="ORF">PILCRDRAFT_2118</name>
</gene>
<sequence length="163" mass="17876">MYLVLDIEFVYEIRADADAIVLINTIYLNPSVCDVWACRTFSPPGQICPSLKSCRLPTRELNGFCTTGLASQRGWSHLEETAIASLQGSAKTCSFVKRLCGSSGLYDPFEDARSAYTDDIRALLAPIANGDDEDRNIGDESLPGMDSSDANFLRRVSLSVQKL</sequence>
<protein>
    <submittedName>
        <fullName evidence="1">Uncharacterized protein</fullName>
    </submittedName>
</protein>
<keyword evidence="2" id="KW-1185">Reference proteome</keyword>
<dbReference type="InParanoid" id="A0A0C3BTF3"/>
<accession>A0A0C3BTF3</accession>
<name>A0A0C3BTF3_PILCF</name>
<evidence type="ECO:0000313" key="2">
    <source>
        <dbReference type="Proteomes" id="UP000054166"/>
    </source>
</evidence>
<dbReference type="AlphaFoldDB" id="A0A0C3BTF3"/>
<dbReference type="EMBL" id="KN832974">
    <property type="protein sequence ID" value="KIM89838.1"/>
    <property type="molecule type" value="Genomic_DNA"/>
</dbReference>